<feature type="non-terminal residue" evidence="2">
    <location>
        <position position="1"/>
    </location>
</feature>
<feature type="region of interest" description="Disordered" evidence="1">
    <location>
        <begin position="92"/>
        <end position="136"/>
    </location>
</feature>
<comment type="caution">
    <text evidence="2">The sequence shown here is derived from an EMBL/GenBank/DDBJ whole genome shotgun (WGS) entry which is preliminary data.</text>
</comment>
<keyword evidence="3" id="KW-1185">Reference proteome</keyword>
<feature type="region of interest" description="Disordered" evidence="1">
    <location>
        <begin position="1"/>
        <end position="32"/>
    </location>
</feature>
<proteinExistence type="predicted"/>
<feature type="compositionally biased region" description="Basic residues" evidence="1">
    <location>
        <begin position="184"/>
        <end position="201"/>
    </location>
</feature>
<evidence type="ECO:0000313" key="2">
    <source>
        <dbReference type="EMBL" id="KAL0197872.1"/>
    </source>
</evidence>
<feature type="compositionally biased region" description="Polar residues" evidence="1">
    <location>
        <begin position="203"/>
        <end position="212"/>
    </location>
</feature>
<protein>
    <submittedName>
        <fullName evidence="2">Uncharacterized protein</fullName>
    </submittedName>
</protein>
<feature type="compositionally biased region" description="Polar residues" evidence="1">
    <location>
        <begin position="92"/>
        <end position="110"/>
    </location>
</feature>
<gene>
    <name evidence="2" type="ORF">M9458_006412</name>
</gene>
<dbReference type="AlphaFoldDB" id="A0ABD0RH52"/>
<sequence length="212" mass="23220">FEPLYHSHPCRGPPRTPERPTGTQTKRAPANFPSLMGISTLSWSKHQAAHHTVSISHSESSLPTTMEEGLSFIVSTTQPLLDTLLDDRASLSTETLRPSPPAGQSLQTTRGHQRSKSSCERDINAGRTRQGSNEDVGMVRCGSNLIDAEQPVAHVAAPAELSSAPVCEKVQQHGQLRPGDSHNPHKRATGRKKREKRRGKYKPNNNCGLQEK</sequence>
<evidence type="ECO:0000313" key="3">
    <source>
        <dbReference type="Proteomes" id="UP001529510"/>
    </source>
</evidence>
<name>A0ABD0RH52_CIRMR</name>
<evidence type="ECO:0000256" key="1">
    <source>
        <dbReference type="SAM" id="MobiDB-lite"/>
    </source>
</evidence>
<dbReference type="EMBL" id="JAMKFB020000003">
    <property type="protein sequence ID" value="KAL0197872.1"/>
    <property type="molecule type" value="Genomic_DNA"/>
</dbReference>
<organism evidence="2 3">
    <name type="scientific">Cirrhinus mrigala</name>
    <name type="common">Mrigala</name>
    <dbReference type="NCBI Taxonomy" id="683832"/>
    <lineage>
        <taxon>Eukaryota</taxon>
        <taxon>Metazoa</taxon>
        <taxon>Chordata</taxon>
        <taxon>Craniata</taxon>
        <taxon>Vertebrata</taxon>
        <taxon>Euteleostomi</taxon>
        <taxon>Actinopterygii</taxon>
        <taxon>Neopterygii</taxon>
        <taxon>Teleostei</taxon>
        <taxon>Ostariophysi</taxon>
        <taxon>Cypriniformes</taxon>
        <taxon>Cyprinidae</taxon>
        <taxon>Labeoninae</taxon>
        <taxon>Labeonini</taxon>
        <taxon>Cirrhinus</taxon>
    </lineage>
</organism>
<accession>A0ABD0RH52</accession>
<dbReference type="Proteomes" id="UP001529510">
    <property type="component" value="Unassembled WGS sequence"/>
</dbReference>
<reference evidence="2 3" key="1">
    <citation type="submission" date="2024-05" db="EMBL/GenBank/DDBJ databases">
        <title>Genome sequencing and assembly of Indian major carp, Cirrhinus mrigala (Hamilton, 1822).</title>
        <authorList>
            <person name="Mohindra V."/>
            <person name="Chowdhury L.M."/>
            <person name="Lal K."/>
            <person name="Jena J.K."/>
        </authorList>
    </citation>
    <scope>NUCLEOTIDE SEQUENCE [LARGE SCALE GENOMIC DNA]</scope>
    <source>
        <strain evidence="2">CM1030</strain>
        <tissue evidence="2">Blood</tissue>
    </source>
</reference>
<feature type="region of interest" description="Disordered" evidence="1">
    <location>
        <begin position="169"/>
        <end position="212"/>
    </location>
</feature>